<dbReference type="Pfam" id="PF07715">
    <property type="entry name" value="Plug"/>
    <property type="match status" value="1"/>
</dbReference>
<gene>
    <name evidence="20" type="ORF">Q9K02_04810</name>
</gene>
<sequence length="697" mass="73414">MNSMLRVSIFALGASIAATAQAQDTSDDVIIVTAQRENATQVVNAGSAGVLGNKNAEDLPFTIRSYDESLILNQQPQTLGDVLENDPTIRTTYGFGNASEQFVIRGFTLFGDDVGVNGLYGIAPRQLVAPELYGSVQVLNGSSAFLNGAAPGGTGLGGSVNLMLKRAGASDLNRVTVSAEQSARFGGAVDVSRRFGSGGEWGLRINGAYRDGETSIDEEYRRTAVIGGALDYDNGPLRAAIDLAYQEIRVDNLRPKVTIATSTVPVVPDADANYAQDFAYSDLSDVFGTFGLEYDVADNATLYARGGARDGTEAGQYASLTLVDADTGAANGGSLFVPATSNNEAIEAGLRVRLGERVTQEINFGGNISWQVFRTAFDFGSGYATNLYDTPQVALPPGGFIGGDLDDPQPITKARLASAFASDTIGLWGDRILLTGGLRLQDIRQENINYDGTPGATYDESAITPVAGLVVKPVSGLSLYANRIEALQQGPVAPIDPGLVTNPGEVLAPRKSVQYEVGGKLALGGLFVGLGAYRIERPGEGVLDDGSFGYLGDQRHQGLELTVNGEVAPGLRLIGGAALTDAELIGGNEVPGIPEFTANADVEWDLGFAPGLTLTGRAVHTGEQWVDAANTLTLDSWTRFDLGARYVFVAGEAPITLRLSVDNVANERYWASSFDAFSAALLQGRPRTFKASVSADF</sequence>
<dbReference type="PANTHER" id="PTHR32552">
    <property type="entry name" value="FERRICHROME IRON RECEPTOR-RELATED"/>
    <property type="match status" value="1"/>
</dbReference>
<dbReference type="InterPro" id="IPR036942">
    <property type="entry name" value="Beta-barrel_TonB_sf"/>
</dbReference>
<accession>A0ABT9HNL8</accession>
<keyword evidence="12 20" id="KW-0675">Receptor</keyword>
<evidence type="ECO:0000256" key="9">
    <source>
        <dbReference type="ARBA" id="ARBA00023065"/>
    </source>
</evidence>
<keyword evidence="13 14" id="KW-0998">Cell outer membrane</keyword>
<keyword evidence="21" id="KW-1185">Reference proteome</keyword>
<evidence type="ECO:0000313" key="20">
    <source>
        <dbReference type="EMBL" id="MDP4574457.1"/>
    </source>
</evidence>
<keyword evidence="4 14" id="KW-1134">Transmembrane beta strand</keyword>
<comment type="caution">
    <text evidence="20">The sequence shown here is derived from an EMBL/GenBank/DDBJ whole genome shotgun (WGS) entry which is preliminary data.</text>
</comment>
<dbReference type="SUPFAM" id="SSF56935">
    <property type="entry name" value="Porins"/>
    <property type="match status" value="1"/>
</dbReference>
<evidence type="ECO:0000313" key="21">
    <source>
        <dbReference type="Proteomes" id="UP001240639"/>
    </source>
</evidence>
<feature type="signal peptide" evidence="17">
    <location>
        <begin position="1"/>
        <end position="22"/>
    </location>
</feature>
<dbReference type="InterPro" id="IPR000531">
    <property type="entry name" value="Beta-barrel_TonB"/>
</dbReference>
<dbReference type="PROSITE" id="PS01156">
    <property type="entry name" value="TONB_DEPENDENT_REC_2"/>
    <property type="match status" value="1"/>
</dbReference>
<feature type="domain" description="TonB-dependent receptor plug" evidence="19">
    <location>
        <begin position="57"/>
        <end position="154"/>
    </location>
</feature>
<reference evidence="20 21" key="1">
    <citation type="submission" date="2023-08" db="EMBL/GenBank/DDBJ databases">
        <title>genomic of G39.</title>
        <authorList>
            <person name="Wang Y."/>
        </authorList>
    </citation>
    <scope>NUCLEOTIDE SEQUENCE [LARGE SCALE GENOMIC DNA]</scope>
    <source>
        <strain evidence="20 21">G39</strain>
    </source>
</reference>
<evidence type="ECO:0000256" key="6">
    <source>
        <dbReference type="ARBA" id="ARBA00022692"/>
    </source>
</evidence>
<evidence type="ECO:0000256" key="4">
    <source>
        <dbReference type="ARBA" id="ARBA00022452"/>
    </source>
</evidence>
<feature type="domain" description="TonB-dependent receptor-like beta-barrel" evidence="18">
    <location>
        <begin position="270"/>
        <end position="664"/>
    </location>
</feature>
<keyword evidence="9" id="KW-0406">Ion transport</keyword>
<dbReference type="PANTHER" id="PTHR32552:SF82">
    <property type="entry name" value="FCUA PROTEIN"/>
    <property type="match status" value="1"/>
</dbReference>
<evidence type="ECO:0000256" key="11">
    <source>
        <dbReference type="ARBA" id="ARBA00023136"/>
    </source>
</evidence>
<protein>
    <submittedName>
        <fullName evidence="20">TonB-dependent siderophore receptor</fullName>
    </submittedName>
</protein>
<keyword evidence="8" id="KW-0408">Iron</keyword>
<dbReference type="PROSITE" id="PS52016">
    <property type="entry name" value="TONB_DEPENDENT_REC_3"/>
    <property type="match status" value="1"/>
</dbReference>
<evidence type="ECO:0000259" key="19">
    <source>
        <dbReference type="Pfam" id="PF07715"/>
    </source>
</evidence>
<feature type="chain" id="PRO_5045251852" evidence="17">
    <location>
        <begin position="23"/>
        <end position="697"/>
    </location>
</feature>
<dbReference type="InterPro" id="IPR010105">
    <property type="entry name" value="TonB_sidphr_rcpt"/>
</dbReference>
<dbReference type="NCBIfam" id="TIGR01783">
    <property type="entry name" value="TonB-siderophor"/>
    <property type="match status" value="1"/>
</dbReference>
<evidence type="ECO:0000256" key="8">
    <source>
        <dbReference type="ARBA" id="ARBA00023004"/>
    </source>
</evidence>
<keyword evidence="7 17" id="KW-0732">Signal</keyword>
<feature type="short sequence motif" description="TonB C-terminal box" evidence="15">
    <location>
        <begin position="680"/>
        <end position="697"/>
    </location>
</feature>
<comment type="subcellular location">
    <subcellularLocation>
        <location evidence="1 14">Cell outer membrane</location>
        <topology evidence="1 14">Multi-pass membrane protein</topology>
    </subcellularLocation>
</comment>
<dbReference type="InterPro" id="IPR037066">
    <property type="entry name" value="Plug_dom_sf"/>
</dbReference>
<evidence type="ECO:0000256" key="17">
    <source>
        <dbReference type="SAM" id="SignalP"/>
    </source>
</evidence>
<evidence type="ECO:0000256" key="15">
    <source>
        <dbReference type="PROSITE-ProRule" id="PRU10144"/>
    </source>
</evidence>
<dbReference type="RefSeq" id="WP_305931866.1">
    <property type="nucleotide sequence ID" value="NZ_JAVAIM010000001.1"/>
</dbReference>
<evidence type="ECO:0000256" key="14">
    <source>
        <dbReference type="PROSITE-ProRule" id="PRU01360"/>
    </source>
</evidence>
<evidence type="ECO:0000256" key="3">
    <source>
        <dbReference type="ARBA" id="ARBA00022448"/>
    </source>
</evidence>
<evidence type="ECO:0000256" key="1">
    <source>
        <dbReference type="ARBA" id="ARBA00004571"/>
    </source>
</evidence>
<evidence type="ECO:0000256" key="12">
    <source>
        <dbReference type="ARBA" id="ARBA00023170"/>
    </source>
</evidence>
<evidence type="ECO:0000256" key="10">
    <source>
        <dbReference type="ARBA" id="ARBA00023077"/>
    </source>
</evidence>
<evidence type="ECO:0000256" key="13">
    <source>
        <dbReference type="ARBA" id="ARBA00023237"/>
    </source>
</evidence>
<evidence type="ECO:0000256" key="2">
    <source>
        <dbReference type="ARBA" id="ARBA00009810"/>
    </source>
</evidence>
<dbReference type="Pfam" id="PF00593">
    <property type="entry name" value="TonB_dep_Rec_b-barrel"/>
    <property type="match status" value="1"/>
</dbReference>
<dbReference type="InterPro" id="IPR012910">
    <property type="entry name" value="Plug_dom"/>
</dbReference>
<evidence type="ECO:0000256" key="5">
    <source>
        <dbReference type="ARBA" id="ARBA00022496"/>
    </source>
</evidence>
<comment type="similarity">
    <text evidence="2 14 16">Belongs to the TonB-dependent receptor family.</text>
</comment>
<dbReference type="CDD" id="cd01347">
    <property type="entry name" value="ligand_gated_channel"/>
    <property type="match status" value="1"/>
</dbReference>
<dbReference type="Proteomes" id="UP001240639">
    <property type="component" value="Unassembled WGS sequence"/>
</dbReference>
<dbReference type="Gene3D" id="2.170.130.10">
    <property type="entry name" value="TonB-dependent receptor, plug domain"/>
    <property type="match status" value="1"/>
</dbReference>
<dbReference type="EMBL" id="JAVAIM010000001">
    <property type="protein sequence ID" value="MDP4574457.1"/>
    <property type="molecule type" value="Genomic_DNA"/>
</dbReference>
<keyword evidence="10 16" id="KW-0798">TonB box</keyword>
<keyword evidence="5" id="KW-0410">Iron transport</keyword>
<evidence type="ECO:0000259" key="18">
    <source>
        <dbReference type="Pfam" id="PF00593"/>
    </source>
</evidence>
<organism evidence="20 21">
    <name type="scientific">Qipengyuania profundimaris</name>
    <dbReference type="NCBI Taxonomy" id="3067652"/>
    <lineage>
        <taxon>Bacteria</taxon>
        <taxon>Pseudomonadati</taxon>
        <taxon>Pseudomonadota</taxon>
        <taxon>Alphaproteobacteria</taxon>
        <taxon>Sphingomonadales</taxon>
        <taxon>Erythrobacteraceae</taxon>
        <taxon>Qipengyuania</taxon>
    </lineage>
</organism>
<dbReference type="InterPro" id="IPR010917">
    <property type="entry name" value="TonB_rcpt_CS"/>
</dbReference>
<proteinExistence type="inferred from homology"/>
<dbReference type="Gene3D" id="2.40.170.20">
    <property type="entry name" value="TonB-dependent receptor, beta-barrel domain"/>
    <property type="match status" value="1"/>
</dbReference>
<dbReference type="InterPro" id="IPR039426">
    <property type="entry name" value="TonB-dep_rcpt-like"/>
</dbReference>
<name>A0ABT9HNL8_9SPHN</name>
<keyword evidence="6 14" id="KW-0812">Transmembrane</keyword>
<keyword evidence="3 14" id="KW-0813">Transport</keyword>
<evidence type="ECO:0000256" key="16">
    <source>
        <dbReference type="RuleBase" id="RU003357"/>
    </source>
</evidence>
<keyword evidence="11 14" id="KW-0472">Membrane</keyword>
<evidence type="ECO:0000256" key="7">
    <source>
        <dbReference type="ARBA" id="ARBA00022729"/>
    </source>
</evidence>